<name>A2DP46_TRIV3</name>
<dbReference type="SMR" id="A2DP46"/>
<proteinExistence type="predicted"/>
<dbReference type="Pfam" id="PF01398">
    <property type="entry name" value="JAB"/>
    <property type="match status" value="1"/>
</dbReference>
<gene>
    <name evidence="2" type="ORF">TVAG_015750</name>
</gene>
<dbReference type="GO" id="GO:0008237">
    <property type="term" value="F:metallopeptidase activity"/>
    <property type="evidence" value="ECO:0007669"/>
    <property type="project" value="InterPro"/>
</dbReference>
<dbReference type="GO" id="GO:0043161">
    <property type="term" value="P:proteasome-mediated ubiquitin-dependent protein catabolic process"/>
    <property type="evidence" value="ECO:0000318"/>
    <property type="project" value="GO_Central"/>
</dbReference>
<dbReference type="PANTHER" id="PTHR10540">
    <property type="entry name" value="EUKARYOTIC TRANSLATION INITIATION FACTOR 3 SUBUNIT F-RELATED"/>
    <property type="match status" value="1"/>
</dbReference>
<evidence type="ECO:0000313" key="2">
    <source>
        <dbReference type="EMBL" id="EAY17746.1"/>
    </source>
</evidence>
<dbReference type="GO" id="GO:0000502">
    <property type="term" value="C:proteasome complex"/>
    <property type="evidence" value="ECO:0000318"/>
    <property type="project" value="GO_Central"/>
</dbReference>
<accession>A2DP46</accession>
<dbReference type="Proteomes" id="UP000001542">
    <property type="component" value="Unassembled WGS sequence"/>
</dbReference>
<dbReference type="VEuPathDB" id="TrichDB:TVAGG3_0908260"/>
<sequence length="311" mass="34938">MLSETKRVDITKAAVHPIVLLSIADHHNRVVTQRQKRVIGILLGDIYKGQANIFQCFGVPFEEDSEDPSVWYFDTNFIEEMYSLHKKVTLKEKIIGWYSSLATVSPNDLEIHRKMCDYCPDPIFLTTDVGASDPHEIPACAFLGAERVRKDGQPIVTSFRNIPTTVEFLEVEEIGVEHLLRDIKDVDMSAIGCTLTNSIHGLAALEHRLRAISQYLGDVIDGKLQIDNEILGVIQSIFNLLPNFELKETVDSLNTKADDATFMIFISQLCRSVVSLHELVNGRHPPLAATDPTPPTPDQITDESIDYYNVF</sequence>
<feature type="domain" description="MPN" evidence="1">
    <location>
        <begin position="13"/>
        <end position="165"/>
    </location>
</feature>
<dbReference type="KEGG" id="tva:4775774"/>
<dbReference type="PANTHER" id="PTHR10540:SF7">
    <property type="entry name" value="26S PROTEASOME NON-ATPASE REGULATORY SUBUNIT 7"/>
    <property type="match status" value="1"/>
</dbReference>
<dbReference type="InterPro" id="IPR024969">
    <property type="entry name" value="EIF3F/CSN6-like_C"/>
</dbReference>
<reference evidence="2" key="1">
    <citation type="submission" date="2006-10" db="EMBL/GenBank/DDBJ databases">
        <authorList>
            <person name="Amadeo P."/>
            <person name="Zhao Q."/>
            <person name="Wortman J."/>
            <person name="Fraser-Liggett C."/>
            <person name="Carlton J."/>
        </authorList>
    </citation>
    <scope>NUCLEOTIDE SEQUENCE</scope>
    <source>
        <strain evidence="2">G3</strain>
    </source>
</reference>
<reference evidence="2" key="2">
    <citation type="journal article" date="2007" name="Science">
        <title>Draft genome sequence of the sexually transmitted pathogen Trichomonas vaginalis.</title>
        <authorList>
            <person name="Carlton J.M."/>
            <person name="Hirt R.P."/>
            <person name="Silva J.C."/>
            <person name="Delcher A.L."/>
            <person name="Schatz M."/>
            <person name="Zhao Q."/>
            <person name="Wortman J.R."/>
            <person name="Bidwell S.L."/>
            <person name="Alsmark U.C.M."/>
            <person name="Besteiro S."/>
            <person name="Sicheritz-Ponten T."/>
            <person name="Noel C.J."/>
            <person name="Dacks J.B."/>
            <person name="Foster P.G."/>
            <person name="Simillion C."/>
            <person name="Van de Peer Y."/>
            <person name="Miranda-Saavedra D."/>
            <person name="Barton G.J."/>
            <person name="Westrop G.D."/>
            <person name="Mueller S."/>
            <person name="Dessi D."/>
            <person name="Fiori P.L."/>
            <person name="Ren Q."/>
            <person name="Paulsen I."/>
            <person name="Zhang H."/>
            <person name="Bastida-Corcuera F.D."/>
            <person name="Simoes-Barbosa A."/>
            <person name="Brown M.T."/>
            <person name="Hayes R.D."/>
            <person name="Mukherjee M."/>
            <person name="Okumura C.Y."/>
            <person name="Schneider R."/>
            <person name="Smith A.J."/>
            <person name="Vanacova S."/>
            <person name="Villalvazo M."/>
            <person name="Haas B.J."/>
            <person name="Pertea M."/>
            <person name="Feldblyum T.V."/>
            <person name="Utterback T.R."/>
            <person name="Shu C.L."/>
            <person name="Osoegawa K."/>
            <person name="de Jong P.J."/>
            <person name="Hrdy I."/>
            <person name="Horvathova L."/>
            <person name="Zubacova Z."/>
            <person name="Dolezal P."/>
            <person name="Malik S.B."/>
            <person name="Logsdon J.M. Jr."/>
            <person name="Henze K."/>
            <person name="Gupta A."/>
            <person name="Wang C.C."/>
            <person name="Dunne R.L."/>
            <person name="Upcroft J.A."/>
            <person name="Upcroft P."/>
            <person name="White O."/>
            <person name="Salzberg S.L."/>
            <person name="Tang P."/>
            <person name="Chiu C.-H."/>
            <person name="Lee Y.-S."/>
            <person name="Embley T.M."/>
            <person name="Coombs G.H."/>
            <person name="Mottram J.C."/>
            <person name="Tachezy J."/>
            <person name="Fraser-Liggett C.M."/>
            <person name="Johnson P.J."/>
        </authorList>
    </citation>
    <scope>NUCLEOTIDE SEQUENCE [LARGE SCALE GENOMIC DNA]</scope>
    <source>
        <strain evidence="2">G3</strain>
    </source>
</reference>
<dbReference type="EMBL" id="DS113226">
    <property type="protein sequence ID" value="EAY17746.1"/>
    <property type="molecule type" value="Genomic_DNA"/>
</dbReference>
<protein>
    <submittedName>
        <fullName evidence="2">Clan MP, family M67, Poh1-like metallopeptidase</fullName>
    </submittedName>
</protein>
<dbReference type="OrthoDB" id="10256771at2759"/>
<evidence type="ECO:0000259" key="1">
    <source>
        <dbReference type="PROSITE" id="PS50249"/>
    </source>
</evidence>
<dbReference type="InParanoid" id="A2DP46"/>
<dbReference type="SMART" id="SM00232">
    <property type="entry name" value="JAB_MPN"/>
    <property type="match status" value="1"/>
</dbReference>
<dbReference type="VEuPathDB" id="TrichDB:TVAG_015750"/>
<dbReference type="eggNOG" id="KOG1556">
    <property type="taxonomic scope" value="Eukaryota"/>
</dbReference>
<dbReference type="InterPro" id="IPR037518">
    <property type="entry name" value="MPN"/>
</dbReference>
<dbReference type="RefSeq" id="XP_001329881.1">
    <property type="nucleotide sequence ID" value="XM_001329846.1"/>
</dbReference>
<dbReference type="Pfam" id="PF13012">
    <property type="entry name" value="MitMem_reg"/>
    <property type="match status" value="1"/>
</dbReference>
<organism evidence="2 3">
    <name type="scientific">Trichomonas vaginalis (strain ATCC PRA-98 / G3)</name>
    <dbReference type="NCBI Taxonomy" id="412133"/>
    <lineage>
        <taxon>Eukaryota</taxon>
        <taxon>Metamonada</taxon>
        <taxon>Parabasalia</taxon>
        <taxon>Trichomonadida</taxon>
        <taxon>Trichomonadidae</taxon>
        <taxon>Trichomonas</taxon>
    </lineage>
</organism>
<dbReference type="FunCoup" id="A2DP46">
    <property type="interactions" value="530"/>
</dbReference>
<evidence type="ECO:0000313" key="3">
    <source>
        <dbReference type="Proteomes" id="UP000001542"/>
    </source>
</evidence>
<dbReference type="STRING" id="5722.A2DP46"/>
<dbReference type="Gene3D" id="3.40.140.10">
    <property type="entry name" value="Cytidine Deaminase, domain 2"/>
    <property type="match status" value="1"/>
</dbReference>
<dbReference type="OMA" id="DHYRRMD"/>
<dbReference type="PROSITE" id="PS50249">
    <property type="entry name" value="MPN"/>
    <property type="match status" value="1"/>
</dbReference>
<keyword evidence="3" id="KW-1185">Reference proteome</keyword>
<dbReference type="AlphaFoldDB" id="A2DP46"/>
<dbReference type="InterPro" id="IPR000555">
    <property type="entry name" value="JAMM/MPN+_dom"/>
</dbReference>